<dbReference type="EMBL" id="GEBQ01025012">
    <property type="protein sequence ID" value="JAT14965.1"/>
    <property type="molecule type" value="Transcribed_RNA"/>
</dbReference>
<feature type="domain" description="Pre-C2HC" evidence="2">
    <location>
        <begin position="185"/>
        <end position="253"/>
    </location>
</feature>
<feature type="compositionally biased region" description="Polar residues" evidence="1">
    <location>
        <begin position="340"/>
        <end position="350"/>
    </location>
</feature>
<proteinExistence type="predicted"/>
<feature type="compositionally biased region" description="Acidic residues" evidence="1">
    <location>
        <begin position="77"/>
        <end position="89"/>
    </location>
</feature>
<reference evidence="3" key="1">
    <citation type="submission" date="2015-11" db="EMBL/GenBank/DDBJ databases">
        <title>De novo transcriptome assembly of four potential Pierce s Disease insect vectors from Arizona vineyards.</title>
        <authorList>
            <person name="Tassone E.E."/>
        </authorList>
    </citation>
    <scope>NUCLEOTIDE SEQUENCE</scope>
</reference>
<organism evidence="3">
    <name type="scientific">Graphocephala atropunctata</name>
    <dbReference type="NCBI Taxonomy" id="36148"/>
    <lineage>
        <taxon>Eukaryota</taxon>
        <taxon>Metazoa</taxon>
        <taxon>Ecdysozoa</taxon>
        <taxon>Arthropoda</taxon>
        <taxon>Hexapoda</taxon>
        <taxon>Insecta</taxon>
        <taxon>Pterygota</taxon>
        <taxon>Neoptera</taxon>
        <taxon>Paraneoptera</taxon>
        <taxon>Hemiptera</taxon>
        <taxon>Auchenorrhyncha</taxon>
        <taxon>Membracoidea</taxon>
        <taxon>Cicadellidae</taxon>
        <taxon>Cicadellinae</taxon>
        <taxon>Cicadellini</taxon>
        <taxon>Graphocephala</taxon>
    </lineage>
</organism>
<protein>
    <recommendedName>
        <fullName evidence="2">Pre-C2HC domain-containing protein</fullName>
    </recommendedName>
</protein>
<dbReference type="Pfam" id="PF07530">
    <property type="entry name" value="PRE_C2HC"/>
    <property type="match status" value="1"/>
</dbReference>
<feature type="region of interest" description="Disordered" evidence="1">
    <location>
        <begin position="39"/>
        <end position="99"/>
    </location>
</feature>
<feature type="region of interest" description="Disordered" evidence="1">
    <location>
        <begin position="324"/>
        <end position="350"/>
    </location>
</feature>
<dbReference type="InterPro" id="IPR006579">
    <property type="entry name" value="Pre_C2HC_dom"/>
</dbReference>
<dbReference type="SMART" id="SM00596">
    <property type="entry name" value="PRE_C2HC"/>
    <property type="match status" value="1"/>
</dbReference>
<dbReference type="AlphaFoldDB" id="A0A1B6KU38"/>
<sequence length="350" mass="40237">LDHNYSKSFIHQAGFTENDTIAVDEWQEVEAKTKKRSLISNNVVDPNQKRPRAGRLNRPTASDPIELSNSFTPLNQDLDDNNMADDDVNLDQVPKKEPKPPPIFIPNVINVVPMIQSIETMVSKESYTYKCLNNNTVKLSAVNSDSYRSVVKGLTDRKINFHTYQLKQERAYRVTLKNMHYSTPIEYIKAAIEEFGHHVRNITNLRHNVTKEPLSIFFIDLEPHIHNKTIYDISYLLNAKIKFEPPNKKREVVQCKRCQRYGHTRSYCWNKPRCVKCSLDHETSECTQSSTTPPKCVHCEGEHPASYRGCKVYKKLQTKHFPPLRTKDPIRPTIAETDSAKVNNVPTSSA</sequence>
<evidence type="ECO:0000256" key="1">
    <source>
        <dbReference type="SAM" id="MobiDB-lite"/>
    </source>
</evidence>
<feature type="non-terminal residue" evidence="3">
    <location>
        <position position="350"/>
    </location>
</feature>
<name>A0A1B6KU38_9HEMI</name>
<feature type="non-terminal residue" evidence="3">
    <location>
        <position position="1"/>
    </location>
</feature>
<evidence type="ECO:0000313" key="3">
    <source>
        <dbReference type="EMBL" id="JAT14965.1"/>
    </source>
</evidence>
<gene>
    <name evidence="3" type="ORF">g.14155</name>
</gene>
<accession>A0A1B6KU38</accession>
<evidence type="ECO:0000259" key="2">
    <source>
        <dbReference type="SMART" id="SM00596"/>
    </source>
</evidence>